<sequence>MMVGGLCSVGSNRRKVLYLEITQKENITYSSVSSPKPNQTKPSQTNNKMNKNDTKSTTFQKSTLRKKPKQNAEIEKNDEYNFIHSYGEIHFPGCEEPVKYIRTDQRNTQEQWKRILAEKWNLKPPTLIISILSSHAELTKRFKSTLKKGLWKAAEGSGCWIITDGFDHGMTKVAGEAVRDYTEAYGSDHMIMVGVAHTERVTYQELFDLANHAIKSKDISSNVLYPDPLSDEETDDITNTATTSMEPDLWQFNESGQQIDNSAIKLSNKSLTKTYRLNSNHQFLILIDPILKQEQTLEDRLLETRVLLERTIITWAKPSSRSTCEGSGSAKTSSQSILNKSKKIRKKEQKFKNTEKSLLPIITVTPRPSATLPSLGDGLVGQTIRRQSHLYTCSQIEKKTGVKDLFQKNELNENQLVDKEINILQNISQDELNSTSQTTARVPICGIVGGGNTATLDQIYASVTLNRCPMVLVRGTGGVADILSNVLDFMSFRNTLEETFTDQEIDYKIASIIQEVHEDARSNKRGRPLKKSDKSTKNNEKSTTNITINLPTDNSGKPSTTRTEQITNTMINIKEYESQVYRIKELADDYAHLFSIFEYDDIDLDGYMISALLSSAGIDRPKNELNLDQLEITIRLNRADIARTKIFLEGKRWKKGDLNEFMFNVILNEQTDFVRLILENGFNLDDFLTVHTLERLYTECLKKTDYKSRLLQQLWKSSRIYKMDWVMLRDIGRIIKNLLGDFYHPFYLSKRFQHSVVEHGYCESSDDEATNDNLYDDYEKQPGKIITSTSTLKAVEPIPLSFNVDEKSDAEKSEDHNVDHEGNTVQSEQMSQSHKHSRKPEKNGKSKQKLNQQRANEKSEDTEDITSYTSSNNSSETKLIKSSRHQTKSRRSVSADTKREFSDDRSSRSKKSAVNNNVQVSSSSINRRRYIVKPIVGTNNSRNYYYQNDYYSYSDNYENDQNGVMNGTIMGKKRLITTSQHSNDTHNFVPKAQEDSFPDRSFSITNEKKLSGNSNGLISSYQENATVNIIVQSHSSIQSSKTEVSVVTDPTIIDDQTSDHLHYQQQPQNVTGSHDQSISSICQTTTLSKQISSNRNNKFPVQRVAHSILHPLTDPEKARLRLREIERQTSERKREKERKRRHRIAQEKFTIMERLTGQAKAERLEELKPSKLANFRHTSTVKFDRPARELMMMCILLGRFEMAEIFWNQEKEPIAAALVLSIIIAELGQKSDDVANKEEYEENARSFEDKADQVLEECYQEDRARTLILLYRKLEFYGNTSVIRLAARGKCIRFMANPCCQDLLSGVWSGRLSPKNTWIQLVPAIIMGISIPFIIPQFIKYSTSFESGNSPIGQTKIDQDENKSRTEVEKLVKPQRQSIHLDKPITLGTRISSQIERIQIFYQAPIIRFVYNTIFYLLFLIVFSKTLLTSLTLSFSYLDIFTTLMVGSFLCEELKQAFGPGSSFKEYINDGWNKLDCLAISLYIIGLSVKIHAYYNLLYEQINQLNNNNELFNQSIISKLNHLYNGSLINNQYNLIDNSFSISNEQTIINKSIKIMNNNDNDNQLLFNNWSPDLSYYILTNDLFTISRIFYAFSLFAFYVRLMYIFSFSIVLGPKLIMINRMVVHDLLPFLLILLVCQIGYGIAFQSISFANGYYSDYEQEKMTINSTYQSKPGIRSLYDVIMTSYFQMLGEFRLDDLAGDGSSCRDNGMCPQTSSRRLTIIMLSAFILLTQVLMFNLLVATFTSTYNEIEGSAQYFWCYQRYEMIQEFVDRPSVAAPFMLLWYSVEFTGFLFSLIGGTLFDHAIEEIKDDDPFCRSLHTNPTLDSKLTKWEHMMGTRRIKADTDVGSGRKWTGRSHGDTHAIVLRSVAVGAAGKGLVSGGTSGHRDVTGEPGSLLEGIGPIFGPDTEFIEEKFRELGNQIGKLSTFEERLGKLIQGGNRVISIVKNIKEQQKQIIKSLTPTNGKRLVGWGKSNKKDNKNLLMTAVCAAVTGLDSHCTIIEEKIEEKLRIEEQCVKAILTRSNGDELEVDTVLTPRKGPPSRGPRAAPASGKIYERLILSHRLWRIVPFNFEIFPGIRMNVPHDKINWKIPYDTYRTFTVTDDRIALPYPELEDGPEVSPQTLPYNSYDIVKGVSRMSLRGRVRIVRQIDHITDPRTTNVTSKTAPTKATAKLSEYIPVGYPLNPCGRTGLTGKGLLPHWGPNHCIIIAITRPDPDHRFYESLPLIQVGLLQNNQQLCLPWYLTDHREDCDFQDCSANVIRAFIQRRLMNLFEDKHHQQSMLTSLRAASVSIAYTGYVTDHLNADHAWIEGVLFNIHENEEHPFQQEFLQVFLESETTEQAVWMNIGRLTGIRSSHDELLARIALHRGAFYSEAMAKRQLYPTS</sequence>
<protein>
    <submittedName>
        <fullName evidence="14">Putative transient receptor potential cation channel,subfamily m, member</fullName>
    </submittedName>
</protein>
<feature type="compositionally biased region" description="Basic residues" evidence="8">
    <location>
        <begin position="881"/>
        <end position="891"/>
    </location>
</feature>
<feature type="transmembrane region" description="Helical" evidence="9">
    <location>
        <begin position="1624"/>
        <end position="1644"/>
    </location>
</feature>
<feature type="compositionally biased region" description="Polar residues" evidence="8">
    <location>
        <begin position="823"/>
        <end position="832"/>
    </location>
</feature>
<reference evidence="14" key="2">
    <citation type="submission" date="2018-12" db="UniProtKB">
        <authorList>
            <consortium name="WormBaseParasite"/>
        </authorList>
    </citation>
    <scope>IDENTIFICATION</scope>
    <source>
        <strain evidence="14">Puerto Rican</strain>
    </source>
</reference>
<dbReference type="Pfam" id="PF00520">
    <property type="entry name" value="Ion_trans"/>
    <property type="match status" value="1"/>
</dbReference>
<dbReference type="InterPro" id="IPR005821">
    <property type="entry name" value="Ion_trans_dom"/>
</dbReference>
<evidence type="ECO:0000256" key="8">
    <source>
        <dbReference type="SAM" id="MobiDB-lite"/>
    </source>
</evidence>
<feature type="region of interest" description="Disordered" evidence="8">
    <location>
        <begin position="519"/>
        <end position="562"/>
    </location>
</feature>
<feature type="compositionally biased region" description="Basic and acidic residues" evidence="8">
    <location>
        <begin position="896"/>
        <end position="907"/>
    </location>
</feature>
<accession>A0A3Q0KLS7</accession>
<dbReference type="InterPro" id="IPR041491">
    <property type="entry name" value="TRPM_SLOG"/>
</dbReference>
<organism evidence="13 14">
    <name type="scientific">Schistosoma mansoni</name>
    <name type="common">Blood fluke</name>
    <dbReference type="NCBI Taxonomy" id="6183"/>
    <lineage>
        <taxon>Eukaryota</taxon>
        <taxon>Metazoa</taxon>
        <taxon>Spiralia</taxon>
        <taxon>Lophotrochozoa</taxon>
        <taxon>Platyhelminthes</taxon>
        <taxon>Trematoda</taxon>
        <taxon>Digenea</taxon>
        <taxon>Strigeidida</taxon>
        <taxon>Schistosomatoidea</taxon>
        <taxon>Schistosomatidae</taxon>
        <taxon>Schistosoma</taxon>
    </lineage>
</organism>
<keyword evidence="6 9" id="KW-0472">Membrane</keyword>
<feature type="compositionally biased region" description="Polar residues" evidence="8">
    <location>
        <begin position="320"/>
        <end position="339"/>
    </location>
</feature>
<feature type="transmembrane region" description="Helical" evidence="9">
    <location>
        <begin position="1589"/>
        <end position="1612"/>
    </location>
</feature>
<dbReference type="WBParaSite" id="Smp_130890.1">
    <property type="protein sequence ID" value="Smp_130890.1"/>
    <property type="gene ID" value="Smp_130890"/>
</dbReference>
<evidence type="ECO:0000313" key="14">
    <source>
        <dbReference type="WBParaSite" id="Smp_130890.1"/>
    </source>
</evidence>
<keyword evidence="5" id="KW-0406">Ion transport</keyword>
<dbReference type="AlphaFoldDB" id="A0A3Q0KLS7"/>
<proteinExistence type="predicted"/>
<evidence type="ECO:0000313" key="13">
    <source>
        <dbReference type="Proteomes" id="UP000008854"/>
    </source>
</evidence>
<dbReference type="Proteomes" id="UP000008854">
    <property type="component" value="Unassembled WGS sequence"/>
</dbReference>
<keyword evidence="2" id="KW-0813">Transport</keyword>
<feature type="region of interest" description="Disordered" evidence="8">
    <location>
        <begin position="320"/>
        <end position="350"/>
    </location>
</feature>
<feature type="transmembrane region" description="Helical" evidence="9">
    <location>
        <begin position="1475"/>
        <end position="1495"/>
    </location>
</feature>
<feature type="compositionally biased region" description="Polar residues" evidence="8">
    <location>
        <begin position="29"/>
        <end position="62"/>
    </location>
</feature>
<feature type="transmembrane region" description="Helical" evidence="9">
    <location>
        <begin position="1318"/>
        <end position="1339"/>
    </location>
</feature>
<feature type="compositionally biased region" description="Low complexity" evidence="8">
    <location>
        <begin position="866"/>
        <end position="875"/>
    </location>
</feature>
<evidence type="ECO:0000259" key="10">
    <source>
        <dbReference type="Pfam" id="PF00520"/>
    </source>
</evidence>
<comment type="subcellular location">
    <subcellularLocation>
        <location evidence="1">Membrane</location>
        <topology evidence="1">Multi-pass membrane protein</topology>
    </subcellularLocation>
</comment>
<feature type="compositionally biased region" description="Low complexity" evidence="8">
    <location>
        <begin position="912"/>
        <end position="922"/>
    </location>
</feature>
<feature type="region of interest" description="Disordered" evidence="8">
    <location>
        <begin position="806"/>
        <end position="922"/>
    </location>
</feature>
<evidence type="ECO:0000256" key="3">
    <source>
        <dbReference type="ARBA" id="ARBA00022692"/>
    </source>
</evidence>
<keyword evidence="13" id="KW-1185">Reference proteome</keyword>
<feature type="domain" description="TRPM SLOG" evidence="11">
    <location>
        <begin position="99"/>
        <end position="198"/>
    </location>
</feature>
<dbReference type="GO" id="GO:0005886">
    <property type="term" value="C:plasma membrane"/>
    <property type="evidence" value="ECO:0007669"/>
    <property type="project" value="TreeGrafter"/>
</dbReference>
<feature type="compositionally biased region" description="Basic and acidic residues" evidence="8">
    <location>
        <begin position="806"/>
        <end position="822"/>
    </location>
</feature>
<evidence type="ECO:0000256" key="6">
    <source>
        <dbReference type="ARBA" id="ARBA00023136"/>
    </source>
</evidence>
<evidence type="ECO:0000256" key="9">
    <source>
        <dbReference type="SAM" id="Phobius"/>
    </source>
</evidence>
<reference evidence="13" key="1">
    <citation type="journal article" date="2012" name="PLoS Negl. Trop. Dis.">
        <title>A systematically improved high quality genome and transcriptome of the human blood fluke Schistosoma mansoni.</title>
        <authorList>
            <person name="Protasio A.V."/>
            <person name="Tsai I.J."/>
            <person name="Babbage A."/>
            <person name="Nichol S."/>
            <person name="Hunt M."/>
            <person name="Aslett M.A."/>
            <person name="De Silva N."/>
            <person name="Velarde G.S."/>
            <person name="Anderson T.J."/>
            <person name="Clark R.C."/>
            <person name="Davidson C."/>
            <person name="Dillon G.P."/>
            <person name="Holroyd N.E."/>
            <person name="LoVerde P.T."/>
            <person name="Lloyd C."/>
            <person name="McQuillan J."/>
            <person name="Oliveira G."/>
            <person name="Otto T.D."/>
            <person name="Parker-Manuel S.J."/>
            <person name="Quail M.A."/>
            <person name="Wilson R.A."/>
            <person name="Zerlotini A."/>
            <person name="Dunne D.W."/>
            <person name="Berriman M."/>
        </authorList>
    </citation>
    <scope>NUCLEOTIDE SEQUENCE [LARGE SCALE GENOMIC DNA]</scope>
    <source>
        <strain evidence="13">Puerto Rican</strain>
    </source>
</reference>
<evidence type="ECO:0000256" key="2">
    <source>
        <dbReference type="ARBA" id="ARBA00022448"/>
    </source>
</evidence>
<feature type="compositionally biased region" description="Basic and acidic residues" evidence="8">
    <location>
        <begin position="530"/>
        <end position="540"/>
    </location>
</feature>
<dbReference type="InParanoid" id="A0A3Q0KLS7"/>
<dbReference type="Pfam" id="PF25969">
    <property type="entry name" value="NUDT9_N"/>
    <property type="match status" value="1"/>
</dbReference>
<keyword evidence="7" id="KW-0407">Ion channel</keyword>
<feature type="compositionally biased region" description="Basic residues" evidence="8">
    <location>
        <begin position="340"/>
        <end position="349"/>
    </location>
</feature>
<evidence type="ECO:0000256" key="4">
    <source>
        <dbReference type="ARBA" id="ARBA00022989"/>
    </source>
</evidence>
<dbReference type="ExpressionAtlas" id="A0A3Q0KLS7">
    <property type="expression patterns" value="baseline"/>
</dbReference>
<evidence type="ECO:0000256" key="1">
    <source>
        <dbReference type="ARBA" id="ARBA00004141"/>
    </source>
</evidence>
<evidence type="ECO:0000259" key="11">
    <source>
        <dbReference type="Pfam" id="PF18139"/>
    </source>
</evidence>
<feature type="domain" description="TRPM SLOG" evidence="11">
    <location>
        <begin position="434"/>
        <end position="516"/>
    </location>
</feature>
<evidence type="ECO:0000256" key="7">
    <source>
        <dbReference type="ARBA" id="ARBA00023303"/>
    </source>
</evidence>
<dbReference type="GO" id="GO:0030001">
    <property type="term" value="P:metal ion transport"/>
    <property type="evidence" value="ECO:0007669"/>
    <property type="project" value="TreeGrafter"/>
</dbReference>
<feature type="domain" description="Ion transport" evidence="10">
    <location>
        <begin position="1587"/>
        <end position="1752"/>
    </location>
</feature>
<evidence type="ECO:0000259" key="12">
    <source>
        <dbReference type="Pfam" id="PF25508"/>
    </source>
</evidence>
<dbReference type="InterPro" id="IPR050927">
    <property type="entry name" value="TRPM"/>
</dbReference>
<keyword evidence="4 9" id="KW-1133">Transmembrane helix</keyword>
<dbReference type="Gene3D" id="3.90.79.10">
    <property type="entry name" value="Nucleoside Triphosphate Pyrophosphohydrolase"/>
    <property type="match status" value="1"/>
</dbReference>
<dbReference type="Pfam" id="PF18139">
    <property type="entry name" value="LSDAT_euk"/>
    <property type="match status" value="2"/>
</dbReference>
<keyword evidence="3 9" id="KW-0812">Transmembrane</keyword>
<feature type="compositionally biased region" description="Polar residues" evidence="8">
    <location>
        <begin position="541"/>
        <end position="562"/>
    </location>
</feature>
<evidence type="ECO:0000256" key="5">
    <source>
        <dbReference type="ARBA" id="ARBA00023065"/>
    </source>
</evidence>
<dbReference type="InterPro" id="IPR057366">
    <property type="entry name" value="TRPM-like"/>
</dbReference>
<feature type="domain" description="TRPM-like" evidence="12">
    <location>
        <begin position="645"/>
        <end position="763"/>
    </location>
</feature>
<feature type="region of interest" description="Disordered" evidence="8">
    <location>
        <begin position="29"/>
        <end position="71"/>
    </location>
</feature>
<dbReference type="PANTHER" id="PTHR13800:SF12">
    <property type="entry name" value="TRANSIENT RECEPTOR POTENTIAL CATION CHANNEL SUBFAMILY M MEMBER-LIKE 2"/>
    <property type="match status" value="1"/>
</dbReference>
<feature type="transmembrane region" description="Helical" evidence="9">
    <location>
        <begin position="1400"/>
        <end position="1423"/>
    </location>
</feature>
<dbReference type="GO" id="GO:0005261">
    <property type="term" value="F:monoatomic cation channel activity"/>
    <property type="evidence" value="ECO:0007669"/>
    <property type="project" value="TreeGrafter"/>
</dbReference>
<feature type="domain" description="TRPM-like" evidence="12">
    <location>
        <begin position="1139"/>
        <end position="1296"/>
    </location>
</feature>
<dbReference type="PANTHER" id="PTHR13800">
    <property type="entry name" value="TRANSIENT RECEPTOR POTENTIAL CATION CHANNEL, SUBFAMILY M, MEMBER 6"/>
    <property type="match status" value="1"/>
</dbReference>
<dbReference type="STRING" id="6183.A0A3Q0KLS7"/>
<feature type="transmembrane region" description="Helical" evidence="9">
    <location>
        <begin position="1719"/>
        <end position="1740"/>
    </location>
</feature>
<dbReference type="Pfam" id="PF25508">
    <property type="entry name" value="TRPM2"/>
    <property type="match status" value="2"/>
</dbReference>
<name>A0A3Q0KLS7_SCHMA</name>